<organism evidence="2 3">
    <name type="scientific">Salipiger aestuarii</name>
    <dbReference type="NCBI Taxonomy" id="568098"/>
    <lineage>
        <taxon>Bacteria</taxon>
        <taxon>Pseudomonadati</taxon>
        <taxon>Pseudomonadota</taxon>
        <taxon>Alphaproteobacteria</taxon>
        <taxon>Rhodobacterales</taxon>
        <taxon>Roseobacteraceae</taxon>
        <taxon>Salipiger</taxon>
    </lineage>
</organism>
<feature type="chain" id="PRO_5016322903" description="Transglycosylase-like protein with SLT domain" evidence="1">
    <location>
        <begin position="21"/>
        <end position="234"/>
    </location>
</feature>
<name>A0A327Y9U9_9RHOB</name>
<dbReference type="RefSeq" id="WP_009504627.1">
    <property type="nucleotide sequence ID" value="NZ_LIGK01000079.1"/>
</dbReference>
<evidence type="ECO:0000313" key="2">
    <source>
        <dbReference type="EMBL" id="RAK17211.1"/>
    </source>
</evidence>
<dbReference type="Gene3D" id="1.10.530.10">
    <property type="match status" value="1"/>
</dbReference>
<evidence type="ECO:0008006" key="4">
    <source>
        <dbReference type="Google" id="ProtNLM"/>
    </source>
</evidence>
<evidence type="ECO:0000313" key="3">
    <source>
        <dbReference type="Proteomes" id="UP000249165"/>
    </source>
</evidence>
<dbReference type="AlphaFoldDB" id="A0A327Y9U9"/>
<dbReference type="OrthoDB" id="7851400at2"/>
<proteinExistence type="predicted"/>
<accession>A0A327Y9U9</accession>
<dbReference type="SUPFAM" id="SSF53955">
    <property type="entry name" value="Lysozyme-like"/>
    <property type="match status" value="1"/>
</dbReference>
<protein>
    <recommendedName>
        <fullName evidence="4">Transglycosylase-like protein with SLT domain</fullName>
    </recommendedName>
</protein>
<comment type="caution">
    <text evidence="2">The sequence shown here is derived from an EMBL/GenBank/DDBJ whole genome shotgun (WGS) entry which is preliminary data.</text>
</comment>
<evidence type="ECO:0000256" key="1">
    <source>
        <dbReference type="SAM" id="SignalP"/>
    </source>
</evidence>
<keyword evidence="3" id="KW-1185">Reference proteome</keyword>
<dbReference type="Proteomes" id="UP000249165">
    <property type="component" value="Unassembled WGS sequence"/>
</dbReference>
<keyword evidence="1" id="KW-0732">Signal</keyword>
<gene>
    <name evidence="2" type="ORF">ATI53_10159</name>
</gene>
<dbReference type="InterPro" id="IPR023346">
    <property type="entry name" value="Lysozyme-like_dom_sf"/>
</dbReference>
<reference evidence="2 3" key="1">
    <citation type="submission" date="2018-06" db="EMBL/GenBank/DDBJ databases">
        <title>Genomic Encyclopedia of Archaeal and Bacterial Type Strains, Phase II (KMG-II): from individual species to whole genera.</title>
        <authorList>
            <person name="Goeker M."/>
        </authorList>
    </citation>
    <scope>NUCLEOTIDE SEQUENCE [LARGE SCALE GENOMIC DNA]</scope>
    <source>
        <strain evidence="2 3">DSM 22011</strain>
    </source>
</reference>
<feature type="signal peptide" evidence="1">
    <location>
        <begin position="1"/>
        <end position="20"/>
    </location>
</feature>
<sequence>MKTRSLIFAFGLLGVPFAGVAEGQQAQFSMNDIRSFEAISFGLGDKSSAAPIRIEMPVKAAPKAVRDPFIASRSSDQAARLRDLIGHAEAGRAGYDAVQQGARIRPTRRPTELTVAQIFGWIKATPNQPHAIGRYQFIPATLRGLVRRAGVSPQERFSPALQDHLANLLLDDAGFGAFAAGQMSHQSFMYNLAGIWAGLPLPSGHSRYEGYAGNRSTISWNTYRAEITRIFTQR</sequence>
<dbReference type="EMBL" id="QLMG01000015">
    <property type="protein sequence ID" value="RAK17211.1"/>
    <property type="molecule type" value="Genomic_DNA"/>
</dbReference>